<keyword evidence="3" id="KW-1185">Reference proteome</keyword>
<gene>
    <name evidence="2" type="ORF">ARMOST_02198</name>
</gene>
<name>A0A284QR17_ARMOS</name>
<evidence type="ECO:0000256" key="1">
    <source>
        <dbReference type="SAM" id="SignalP"/>
    </source>
</evidence>
<feature type="chain" id="PRO_5012244654" description="Secreted protein" evidence="1">
    <location>
        <begin position="26"/>
        <end position="158"/>
    </location>
</feature>
<reference evidence="3" key="1">
    <citation type="journal article" date="2017" name="Nat. Ecol. Evol.">
        <title>Genome expansion and lineage-specific genetic innovations in the forest pathogenic fungi Armillaria.</title>
        <authorList>
            <person name="Sipos G."/>
            <person name="Prasanna A.N."/>
            <person name="Walter M.C."/>
            <person name="O'Connor E."/>
            <person name="Balint B."/>
            <person name="Krizsan K."/>
            <person name="Kiss B."/>
            <person name="Hess J."/>
            <person name="Varga T."/>
            <person name="Slot J."/>
            <person name="Riley R."/>
            <person name="Boka B."/>
            <person name="Rigling D."/>
            <person name="Barry K."/>
            <person name="Lee J."/>
            <person name="Mihaltcheva S."/>
            <person name="LaButti K."/>
            <person name="Lipzen A."/>
            <person name="Waldron R."/>
            <person name="Moloney N.M."/>
            <person name="Sperisen C."/>
            <person name="Kredics L."/>
            <person name="Vagvoelgyi C."/>
            <person name="Patrignani A."/>
            <person name="Fitzpatrick D."/>
            <person name="Nagy I."/>
            <person name="Doyle S."/>
            <person name="Anderson J.B."/>
            <person name="Grigoriev I.V."/>
            <person name="Gueldener U."/>
            <person name="Muensterkoetter M."/>
            <person name="Nagy L.G."/>
        </authorList>
    </citation>
    <scope>NUCLEOTIDE SEQUENCE [LARGE SCALE GENOMIC DNA]</scope>
    <source>
        <strain evidence="3">C18/9</strain>
    </source>
</reference>
<keyword evidence="1" id="KW-0732">Signal</keyword>
<dbReference type="AlphaFoldDB" id="A0A284QR17"/>
<protein>
    <recommendedName>
        <fullName evidence="4">Secreted protein</fullName>
    </recommendedName>
</protein>
<evidence type="ECO:0000313" key="3">
    <source>
        <dbReference type="Proteomes" id="UP000219338"/>
    </source>
</evidence>
<accession>A0A284QR17</accession>
<dbReference type="Proteomes" id="UP000219338">
    <property type="component" value="Unassembled WGS sequence"/>
</dbReference>
<organism evidence="2 3">
    <name type="scientific">Armillaria ostoyae</name>
    <name type="common">Armillaria root rot fungus</name>
    <dbReference type="NCBI Taxonomy" id="47428"/>
    <lineage>
        <taxon>Eukaryota</taxon>
        <taxon>Fungi</taxon>
        <taxon>Dikarya</taxon>
        <taxon>Basidiomycota</taxon>
        <taxon>Agaricomycotina</taxon>
        <taxon>Agaricomycetes</taxon>
        <taxon>Agaricomycetidae</taxon>
        <taxon>Agaricales</taxon>
        <taxon>Marasmiineae</taxon>
        <taxon>Physalacriaceae</taxon>
        <taxon>Armillaria</taxon>
    </lineage>
</organism>
<feature type="signal peptide" evidence="1">
    <location>
        <begin position="1"/>
        <end position="25"/>
    </location>
</feature>
<dbReference type="EMBL" id="FUEG01000001">
    <property type="protein sequence ID" value="SJK98922.1"/>
    <property type="molecule type" value="Genomic_DNA"/>
</dbReference>
<proteinExistence type="predicted"/>
<sequence length="158" mass="18284">MNQYTWDRMILLSITMLLAPGRRQCKTSSTPGRRSFEKLVNTVCYFSFCGERRIHEQYRCYVVTKVTAKNVLDDTTHCYACFARGRSRNGAYIQNLDVAKKFSPSSRYQASMPPVRDILCRGLLSWIPSEHDKTTMHSPEVTLQRKGARCVRVFIFSK</sequence>
<evidence type="ECO:0000313" key="2">
    <source>
        <dbReference type="EMBL" id="SJK98922.1"/>
    </source>
</evidence>
<evidence type="ECO:0008006" key="4">
    <source>
        <dbReference type="Google" id="ProtNLM"/>
    </source>
</evidence>